<comment type="caution">
    <text evidence="2">The sequence shown here is derived from an EMBL/GenBank/DDBJ whole genome shotgun (WGS) entry which is preliminary data.</text>
</comment>
<dbReference type="InterPro" id="IPR013087">
    <property type="entry name" value="Znf_C2H2_type"/>
</dbReference>
<keyword evidence="3" id="KW-1185">Reference proteome</keyword>
<feature type="domain" description="C2H2-type" evidence="1">
    <location>
        <begin position="193"/>
        <end position="215"/>
    </location>
</feature>
<sequence length="522" mass="57979">MMKNVKKASPEFATSETFVWWDMDSCPLPSGYDPCRLGPRIDTELKNLGYNGPLTIIGIGNLEGVPHDFLKALSSGGVVIKQLQLGSNMILCVNEALNSSESRFQPPLTMMVISAVHADLLEEVVSVFYIRGSLYNLLLAYPYVTEHADPEPSSLLVDNFGGEWVWDRFGLLKDSGSANEIRRQDTGCEMHFCGLCDLSFPSFDDFTTHFKTPPHADKPYLAKVKAKRLEFIEFDNYFKDDDEDDDIPKTEKARTTTIAGKKIQVWPSFCPLPNGYDPSRVGPRIDTELKNQGYNGPLTIIGIGNLEGVPHDFLKALSSGGVVIKQLPLGSDMMSCVRRALFSREPRFDPPLSMMLITAVHADLLEDVICVPRASPTLLVDNFGGEWVWDRLGLLKDPGSPNYDTRRQDTGCESHCCGLCDDFSSDSFDDFKAHLDSPQHADKGKKFKAALLCKSSSLKKKSTAKPKKPSKASFSNKSTDFSLTNLTSKDILLFPWWLQSKRLETAEEAECSLPKNATTMSS</sequence>
<dbReference type="PROSITE" id="PS00028">
    <property type="entry name" value="ZINC_FINGER_C2H2_1"/>
    <property type="match status" value="1"/>
</dbReference>
<dbReference type="CDD" id="cd10910">
    <property type="entry name" value="PIN_limkain_b1_N_like"/>
    <property type="match status" value="2"/>
</dbReference>
<evidence type="ECO:0000313" key="2">
    <source>
        <dbReference type="EMBL" id="KAG5416560.1"/>
    </source>
</evidence>
<proteinExistence type="predicted"/>
<dbReference type="InterPro" id="IPR024768">
    <property type="entry name" value="Marf1"/>
</dbReference>
<reference evidence="2 3" key="1">
    <citation type="submission" date="2021-03" db="EMBL/GenBank/DDBJ databases">
        <authorList>
            <person name="King G.J."/>
            <person name="Bancroft I."/>
            <person name="Baten A."/>
            <person name="Bloomfield J."/>
            <person name="Borpatragohain P."/>
            <person name="He Z."/>
            <person name="Irish N."/>
            <person name="Irwin J."/>
            <person name="Liu K."/>
            <person name="Mauleon R.P."/>
            <person name="Moore J."/>
            <person name="Morris R."/>
            <person name="Ostergaard L."/>
            <person name="Wang B."/>
            <person name="Wells R."/>
        </authorList>
    </citation>
    <scope>NUCLEOTIDE SEQUENCE [LARGE SCALE GENOMIC DNA]</scope>
    <source>
        <strain evidence="2">R-o-18</strain>
        <tissue evidence="2">Leaf</tissue>
    </source>
</reference>
<dbReference type="Proteomes" id="UP000823674">
    <property type="component" value="Chromosome A01"/>
</dbReference>
<name>A0ABQ7P2D9_BRACM</name>
<dbReference type="EMBL" id="JADBGQ010000001">
    <property type="protein sequence ID" value="KAG5416560.1"/>
    <property type="molecule type" value="Genomic_DNA"/>
</dbReference>
<evidence type="ECO:0000259" key="1">
    <source>
        <dbReference type="PROSITE" id="PS00028"/>
    </source>
</evidence>
<protein>
    <recommendedName>
        <fullName evidence="1">C2H2-type domain-containing protein</fullName>
    </recommendedName>
</protein>
<evidence type="ECO:0000313" key="3">
    <source>
        <dbReference type="Proteomes" id="UP000823674"/>
    </source>
</evidence>
<organism evidence="2 3">
    <name type="scientific">Brassica rapa subsp. trilocularis</name>
    <dbReference type="NCBI Taxonomy" id="1813537"/>
    <lineage>
        <taxon>Eukaryota</taxon>
        <taxon>Viridiplantae</taxon>
        <taxon>Streptophyta</taxon>
        <taxon>Embryophyta</taxon>
        <taxon>Tracheophyta</taxon>
        <taxon>Spermatophyta</taxon>
        <taxon>Magnoliopsida</taxon>
        <taxon>eudicotyledons</taxon>
        <taxon>Gunneridae</taxon>
        <taxon>Pentapetalae</taxon>
        <taxon>rosids</taxon>
        <taxon>malvids</taxon>
        <taxon>Brassicales</taxon>
        <taxon>Brassicaceae</taxon>
        <taxon>Brassiceae</taxon>
        <taxon>Brassica</taxon>
    </lineage>
</organism>
<dbReference type="SUPFAM" id="SSF57667">
    <property type="entry name" value="beta-beta-alpha zinc fingers"/>
    <property type="match status" value="1"/>
</dbReference>
<dbReference type="PANTHER" id="PTHR14379:SF32">
    <property type="entry name" value="C2H2-TYPE DOMAIN-CONTAINING PROTEIN"/>
    <property type="match status" value="1"/>
</dbReference>
<dbReference type="InterPro" id="IPR036236">
    <property type="entry name" value="Znf_C2H2_sf"/>
</dbReference>
<gene>
    <name evidence="2" type="primary">A01p058260.1_BraROA</name>
    <name evidence="2" type="ORF">IGI04_004127</name>
</gene>
<dbReference type="PANTHER" id="PTHR14379">
    <property type="entry name" value="LIMKAIN B LKAP"/>
    <property type="match status" value="1"/>
</dbReference>
<accession>A0ABQ7P2D9</accession>